<sequence>MAQNQEYIIIQWKKNKLQKDNKFPPKKLFKALKNEIRMERFQKLQRSTLTALPGIPINKDETSKALLHYGINSIHRLREELVSEYHYILKRESKSELKSESQSESS</sequence>
<evidence type="ECO:0000313" key="2">
    <source>
        <dbReference type="Proteomes" id="UP000008142"/>
    </source>
</evidence>
<dbReference type="AlphaFoldDB" id="F0UFD1"/>
<dbReference type="EMBL" id="DS990638">
    <property type="protein sequence ID" value="EGC44935.1"/>
    <property type="molecule type" value="Genomic_DNA"/>
</dbReference>
<evidence type="ECO:0000313" key="1">
    <source>
        <dbReference type="EMBL" id="EGC44935.1"/>
    </source>
</evidence>
<accession>F0UFD1</accession>
<name>F0UFD1_AJEC8</name>
<proteinExistence type="predicted"/>
<protein>
    <submittedName>
        <fullName evidence="1">Uncharacterized protein</fullName>
    </submittedName>
</protein>
<organism evidence="2">
    <name type="scientific">Ajellomyces capsulatus (strain H88)</name>
    <name type="common">Darling's disease fungus</name>
    <name type="synonym">Histoplasma capsulatum</name>
    <dbReference type="NCBI Taxonomy" id="544711"/>
    <lineage>
        <taxon>Eukaryota</taxon>
        <taxon>Fungi</taxon>
        <taxon>Dikarya</taxon>
        <taxon>Ascomycota</taxon>
        <taxon>Pezizomycotina</taxon>
        <taxon>Eurotiomycetes</taxon>
        <taxon>Eurotiomycetidae</taxon>
        <taxon>Onygenales</taxon>
        <taxon>Ajellomycetaceae</taxon>
        <taxon>Histoplasma</taxon>
    </lineage>
</organism>
<gene>
    <name evidence="1" type="ORF">HCEG_04150</name>
</gene>
<dbReference type="HOGENOM" id="CLU_2222425_0_0_1"/>
<reference evidence="2" key="1">
    <citation type="submission" date="2008-07" db="EMBL/GenBank/DDBJ databases">
        <title>Annotation of Ajellomyces capsulatus strain H88.</title>
        <authorList>
            <person name="Champion M."/>
            <person name="Cuomo C."/>
            <person name="Ma L.-J."/>
            <person name="Henn M.R."/>
            <person name="Sil A."/>
            <person name="Goldman B."/>
            <person name="Young S.K."/>
            <person name="Kodira C.D."/>
            <person name="Zeng Q."/>
            <person name="Koehrsen M."/>
            <person name="Alvarado L."/>
            <person name="Berlin A."/>
            <person name="Borenstein D."/>
            <person name="Chen Z."/>
            <person name="Engels R."/>
            <person name="Freedman E."/>
            <person name="Gellesch M."/>
            <person name="Goldberg J."/>
            <person name="Griggs A."/>
            <person name="Gujja S."/>
            <person name="Heiman D."/>
            <person name="Hepburn T."/>
            <person name="Howarth C."/>
            <person name="Jen D."/>
            <person name="Larson L."/>
            <person name="Lewis B."/>
            <person name="Mehta T."/>
            <person name="Park D."/>
            <person name="Pearson M."/>
            <person name="Roberts A."/>
            <person name="Saif S."/>
            <person name="Shea T."/>
            <person name="Shenoy N."/>
            <person name="Sisk P."/>
            <person name="Stolte C."/>
            <person name="Sykes S."/>
            <person name="Walk T."/>
            <person name="White J."/>
            <person name="Yandava C."/>
            <person name="Klein B."/>
            <person name="McEwen J.G."/>
            <person name="Puccia R."/>
            <person name="Goldman G.H."/>
            <person name="Felipe M.S."/>
            <person name="Nino-Vega G."/>
            <person name="San-Blas G."/>
            <person name="Taylor J."/>
            <person name="Mendoza L."/>
            <person name="Galagan J."/>
            <person name="Nusbaum C."/>
            <person name="Birren B."/>
        </authorList>
    </citation>
    <scope>NUCLEOTIDE SEQUENCE [LARGE SCALE GENOMIC DNA]</scope>
    <source>
        <strain evidence="2">H88</strain>
    </source>
</reference>
<dbReference type="Proteomes" id="UP000008142">
    <property type="component" value="Unassembled WGS sequence"/>
</dbReference>